<keyword evidence="2" id="KW-0479">Metal-binding</keyword>
<dbReference type="InterPro" id="IPR052035">
    <property type="entry name" value="ZnF_BED_domain_contain"/>
</dbReference>
<keyword evidence="3" id="KW-0863">Zinc-finger</keyword>
<evidence type="ECO:0000256" key="1">
    <source>
        <dbReference type="ARBA" id="ARBA00004123"/>
    </source>
</evidence>
<keyword evidence="5" id="KW-0539">Nucleus</keyword>
<evidence type="ECO:0000313" key="8">
    <source>
        <dbReference type="Proteomes" id="UP000765509"/>
    </source>
</evidence>
<dbReference type="SUPFAM" id="SSF53098">
    <property type="entry name" value="Ribonuclease H-like"/>
    <property type="match status" value="1"/>
</dbReference>
<keyword evidence="4" id="KW-0862">Zinc</keyword>
<feature type="region of interest" description="Disordered" evidence="6">
    <location>
        <begin position="127"/>
        <end position="178"/>
    </location>
</feature>
<dbReference type="Proteomes" id="UP000765509">
    <property type="component" value="Unassembled WGS sequence"/>
</dbReference>
<protein>
    <recommendedName>
        <fullName evidence="9">BED-type domain-containing protein</fullName>
    </recommendedName>
</protein>
<dbReference type="PANTHER" id="PTHR46481">
    <property type="entry name" value="ZINC FINGER BED DOMAIN-CONTAINING PROTEIN 4"/>
    <property type="match status" value="1"/>
</dbReference>
<dbReference type="InterPro" id="IPR012337">
    <property type="entry name" value="RNaseH-like_sf"/>
</dbReference>
<dbReference type="OrthoDB" id="3259198at2759"/>
<name>A0A9Q3D9L2_9BASI</name>
<dbReference type="EMBL" id="AVOT02014388">
    <property type="protein sequence ID" value="MBW0497808.1"/>
    <property type="molecule type" value="Genomic_DNA"/>
</dbReference>
<dbReference type="SMART" id="SM00614">
    <property type="entry name" value="ZnF_BED"/>
    <property type="match status" value="1"/>
</dbReference>
<dbReference type="GO" id="GO:0005634">
    <property type="term" value="C:nucleus"/>
    <property type="evidence" value="ECO:0007669"/>
    <property type="project" value="UniProtKB-SubCell"/>
</dbReference>
<evidence type="ECO:0000256" key="5">
    <source>
        <dbReference type="ARBA" id="ARBA00023242"/>
    </source>
</evidence>
<accession>A0A9Q3D9L2</accession>
<proteinExistence type="predicted"/>
<gene>
    <name evidence="7" type="ORF">O181_037523</name>
</gene>
<feature type="region of interest" description="Disordered" evidence="6">
    <location>
        <begin position="532"/>
        <end position="570"/>
    </location>
</feature>
<evidence type="ECO:0000256" key="4">
    <source>
        <dbReference type="ARBA" id="ARBA00022833"/>
    </source>
</evidence>
<dbReference type="PANTHER" id="PTHR46481:SF10">
    <property type="entry name" value="ZINC FINGER BED DOMAIN-CONTAINING PROTEIN 39"/>
    <property type="match status" value="1"/>
</dbReference>
<sequence>MLHYILQPKCLSYFGFLWVDLIQLLIFKTPRMKRLDVLAPLNINEAMKLSPSTRSFIPAHICYDPTSTSSASQRPPHVLTQIPLHGSTVGSRMPTIPNLNYRHCSQSEGFPSEAICPFLTNIPRDFLFRPSSPNPPRHSPPKPHNMTGEDGSCDNDSPDVSSGVASPLSENAEPLMDNKKEVRRSSVYNFYSALDANGTWDPIKHVSRFTYRCNHCTRSISVIGRNTSNLNKHRSRCPGRQQAWALRAPGAIDPQRELKMATDEMQRQQQLVVECIVSAQLPFTIFEDARFRQILNHIAPRFDWPRRKQIAGIAEKTYYQKKASLLKTLQQLPENTWVCAAIDAWTTKDQRQSYLAVVIQWIHEREFVLNHRLIAFENIDGDHSGQALASCFWDAMEERGLLDRVYSITGDNASSNITMAQHLQHKFQAIGSQWPGQERYHRCACHVICLVVKDFLKSMGQLTDEDYEYFDHYWSNQQFPIAESDYESDTPILRVKSLKRKSSGPSFTKRSKARALNTATLETQQQSLNDLYHPSAEPTTLHVPSSPEDHALSNQVAGNPKRPISTFRAL</sequence>
<comment type="caution">
    <text evidence="7">The sequence shown here is derived from an EMBL/GenBank/DDBJ whole genome shotgun (WGS) entry which is preliminary data.</text>
</comment>
<dbReference type="AlphaFoldDB" id="A0A9Q3D9L2"/>
<evidence type="ECO:0000313" key="7">
    <source>
        <dbReference type="EMBL" id="MBW0497808.1"/>
    </source>
</evidence>
<keyword evidence="8" id="KW-1185">Reference proteome</keyword>
<evidence type="ECO:0000256" key="3">
    <source>
        <dbReference type="ARBA" id="ARBA00022771"/>
    </source>
</evidence>
<comment type="subcellular location">
    <subcellularLocation>
        <location evidence="1">Nucleus</location>
    </subcellularLocation>
</comment>
<evidence type="ECO:0000256" key="2">
    <source>
        <dbReference type="ARBA" id="ARBA00022723"/>
    </source>
</evidence>
<reference evidence="7" key="1">
    <citation type="submission" date="2021-03" db="EMBL/GenBank/DDBJ databases">
        <title>Draft genome sequence of rust myrtle Austropuccinia psidii MF-1, a brazilian biotype.</title>
        <authorList>
            <person name="Quecine M.C."/>
            <person name="Pachon D.M.R."/>
            <person name="Bonatelli M.L."/>
            <person name="Correr F.H."/>
            <person name="Franceschini L.M."/>
            <person name="Leite T.F."/>
            <person name="Margarido G.R.A."/>
            <person name="Almeida C.A."/>
            <person name="Ferrarezi J.A."/>
            <person name="Labate C.A."/>
        </authorList>
    </citation>
    <scope>NUCLEOTIDE SEQUENCE</scope>
    <source>
        <strain evidence="7">MF-1</strain>
    </source>
</reference>
<evidence type="ECO:0000256" key="6">
    <source>
        <dbReference type="SAM" id="MobiDB-lite"/>
    </source>
</evidence>
<evidence type="ECO:0008006" key="9">
    <source>
        <dbReference type="Google" id="ProtNLM"/>
    </source>
</evidence>
<dbReference type="GO" id="GO:0008270">
    <property type="term" value="F:zinc ion binding"/>
    <property type="evidence" value="ECO:0007669"/>
    <property type="project" value="UniProtKB-KW"/>
</dbReference>
<organism evidence="7 8">
    <name type="scientific">Austropuccinia psidii MF-1</name>
    <dbReference type="NCBI Taxonomy" id="1389203"/>
    <lineage>
        <taxon>Eukaryota</taxon>
        <taxon>Fungi</taxon>
        <taxon>Dikarya</taxon>
        <taxon>Basidiomycota</taxon>
        <taxon>Pucciniomycotina</taxon>
        <taxon>Pucciniomycetes</taxon>
        <taxon>Pucciniales</taxon>
        <taxon>Sphaerophragmiaceae</taxon>
        <taxon>Austropuccinia</taxon>
    </lineage>
</organism>